<dbReference type="InterPro" id="IPR050490">
    <property type="entry name" value="Bact_solute-bd_prot1"/>
</dbReference>
<dbReference type="AlphaFoldDB" id="A0A955RJZ2"/>
<dbReference type="Pfam" id="PF13416">
    <property type="entry name" value="SBP_bac_8"/>
    <property type="match status" value="1"/>
</dbReference>
<dbReference type="Proteomes" id="UP000754563">
    <property type="component" value="Unassembled WGS sequence"/>
</dbReference>
<evidence type="ECO:0000313" key="2">
    <source>
        <dbReference type="EMBL" id="MCA9385240.1"/>
    </source>
</evidence>
<dbReference type="SUPFAM" id="SSF53850">
    <property type="entry name" value="Periplasmic binding protein-like II"/>
    <property type="match status" value="1"/>
</dbReference>
<keyword evidence="1" id="KW-0732">Signal</keyword>
<reference evidence="2" key="1">
    <citation type="submission" date="2020-04" db="EMBL/GenBank/DDBJ databases">
        <authorList>
            <person name="Zhang T."/>
        </authorList>
    </citation>
    <scope>NUCLEOTIDE SEQUENCE</scope>
    <source>
        <strain evidence="2">HKST-UBA11</strain>
    </source>
</reference>
<evidence type="ECO:0000313" key="3">
    <source>
        <dbReference type="Proteomes" id="UP000754563"/>
    </source>
</evidence>
<gene>
    <name evidence="2" type="ORF">KC717_01185</name>
</gene>
<feature type="chain" id="PRO_5037637506" evidence="1">
    <location>
        <begin position="22"/>
        <end position="441"/>
    </location>
</feature>
<reference evidence="2" key="2">
    <citation type="journal article" date="2021" name="Microbiome">
        <title>Successional dynamics and alternative stable states in a saline activated sludge microbial community over 9 years.</title>
        <authorList>
            <person name="Wang Y."/>
            <person name="Ye J."/>
            <person name="Ju F."/>
            <person name="Liu L."/>
            <person name="Boyd J.A."/>
            <person name="Deng Y."/>
            <person name="Parks D.H."/>
            <person name="Jiang X."/>
            <person name="Yin X."/>
            <person name="Woodcroft B.J."/>
            <person name="Tyson G.W."/>
            <person name="Hugenholtz P."/>
            <person name="Polz M.F."/>
            <person name="Zhang T."/>
        </authorList>
    </citation>
    <scope>NUCLEOTIDE SEQUENCE</scope>
    <source>
        <strain evidence="2">HKST-UBA11</strain>
    </source>
</reference>
<feature type="signal peptide" evidence="1">
    <location>
        <begin position="1"/>
        <end position="21"/>
    </location>
</feature>
<proteinExistence type="predicted"/>
<dbReference type="EMBL" id="JAGQLH010000009">
    <property type="protein sequence ID" value="MCA9385240.1"/>
    <property type="molecule type" value="Genomic_DNA"/>
</dbReference>
<dbReference type="InterPro" id="IPR006059">
    <property type="entry name" value="SBP"/>
</dbReference>
<comment type="caution">
    <text evidence="2">The sequence shown here is derived from an EMBL/GenBank/DDBJ whole genome shotgun (WGS) entry which is preliminary data.</text>
</comment>
<dbReference type="PANTHER" id="PTHR43649">
    <property type="entry name" value="ARABINOSE-BINDING PROTEIN-RELATED"/>
    <property type="match status" value="1"/>
</dbReference>
<organism evidence="2 3">
    <name type="scientific">Candidatus Dojkabacteria bacterium</name>
    <dbReference type="NCBI Taxonomy" id="2099670"/>
    <lineage>
        <taxon>Bacteria</taxon>
        <taxon>Candidatus Dojkabacteria</taxon>
    </lineage>
</organism>
<name>A0A955RJZ2_9BACT</name>
<evidence type="ECO:0000256" key="1">
    <source>
        <dbReference type="SAM" id="SignalP"/>
    </source>
</evidence>
<dbReference type="Gene3D" id="3.40.190.10">
    <property type="entry name" value="Periplasmic binding protein-like II"/>
    <property type="match status" value="1"/>
</dbReference>
<protein>
    <submittedName>
        <fullName evidence="2">Extracellular solute-binding protein</fullName>
    </submittedName>
</protein>
<sequence length="441" mass="49995">MKRIVLSTIILAFFLAGCVSKNEVDPVVVSVPSFEDEGEIQGEDTTKLIMWGMFETDDNMQVLIDAFESENPEIEIEYVKKDKETYASELRQVLQDGNPNTSPDIYMIHNSWVENHLSFIATSPESILSTSDFEDEFHAFVAEDFAFGGSVRGVPLWVDLLGLIYNEEHLIDTGDTVIAEGWDTFIVQALNMTTESSEPPQFGFSAGNSENVEFYFDVMNLLFMQARTQPLTPEDREVLFAEGEQIALEDALLFYRNFLSTNKTWNSSQKLDTASFIEGTTSSFIAPTWRILDILDFKEARNLDMLVRTAQVPQLNLGEDEKVTIATYWGYVVSDDSSNTNSAWEFLRFLTTKETQELYADTVVANGREFALLSPRIDQLTAQSDNVYLQPYVASIPYAMSWHMVNGQKLQEPYAQLLGNEIDFDDLLAIIDELRENSNEL</sequence>
<accession>A0A955RJZ2</accession>
<dbReference type="PROSITE" id="PS51257">
    <property type="entry name" value="PROKAR_LIPOPROTEIN"/>
    <property type="match status" value="1"/>
</dbReference>